<dbReference type="EMBL" id="CM047943">
    <property type="protein sequence ID" value="KAI9901001.1"/>
    <property type="molecule type" value="Genomic_DNA"/>
</dbReference>
<reference evidence="1" key="1">
    <citation type="submission" date="2022-10" db="EMBL/GenBank/DDBJ databases">
        <title>Complete Genome of Trichothecium roseum strain YXFP-22015, a Plant Pathogen Isolated from Citrus.</title>
        <authorList>
            <person name="Wang Y."/>
            <person name="Zhu L."/>
        </authorList>
    </citation>
    <scope>NUCLEOTIDE SEQUENCE</scope>
    <source>
        <strain evidence="1">YXFP-22015</strain>
    </source>
</reference>
<comment type="caution">
    <text evidence="1">The sequence shown here is derived from an EMBL/GenBank/DDBJ whole genome shotgun (WGS) entry which is preliminary data.</text>
</comment>
<evidence type="ECO:0000313" key="1">
    <source>
        <dbReference type="EMBL" id="KAI9901001.1"/>
    </source>
</evidence>
<dbReference type="Proteomes" id="UP001163324">
    <property type="component" value="Chromosome 4"/>
</dbReference>
<sequence length="744" mass="83335">MEETRSNNDAADRRTSTAAAPLGYRLQSARTTLRYASAKLNLAGNPLAQQSDEEQEGEHLMGTGNQHSGPSSPQNSHHPTSAKKEKKERPLSVYPEQPEERPLRFTKRHSASTSELFYDLWFVANLTVFATVHPITDRSNLYSFIGYFVLLWITWLITTVFDARFGQDGVLERVARACHLGVMLGFSVVAVVFNEPELIRPIFKATCLFLMFSRLVLAAQYGLVVFHVRKFRHGRNVIAYAILLHLVPAILYLVLAIVMASHRDRSLVTAWYVIGVGEMIAVLVHATISKTLSFSGTHFNERLNLLTLIILGEGVIILSKNVTKIVEYTYVKGELHEWSPALIGIIVCSAAILYITFQLYFDWMHHHNHMNVIKQAVWTAIHLPFHVALVLLSEGSSQWGLWWRAMEAFKSAEKYVRAATEEAIEDTGETSAVVEAMDKVVRKMFKQYGADTDEGSENIESLDEALDLIKSLPDSFWTDDDPSDSLMGKWIRGYGTATTTVINSISDAFGLHYETKDEGGEGQSTSIIEAELAAIKETTNRLILVFIYMFLAAGGVLTILMVMHLLSKRRGWSAFNIFRTVLVKIIGLALAFIPLIAVNRNLVERYLETPWQLPTIAICFFFVLVLTHLPHPPRIVFRHEEPVDTEKGHAQSGGRDAVVTGADADTEYRPAPPDEESREPAPLTRAQTMRRGLTVMGRAARNIRIEPGRYEPVTEEHPDSDENEPRGTNGGPGFLINGRTLYSV</sequence>
<organism evidence="1 2">
    <name type="scientific">Trichothecium roseum</name>
    <dbReference type="NCBI Taxonomy" id="47278"/>
    <lineage>
        <taxon>Eukaryota</taxon>
        <taxon>Fungi</taxon>
        <taxon>Dikarya</taxon>
        <taxon>Ascomycota</taxon>
        <taxon>Pezizomycotina</taxon>
        <taxon>Sordariomycetes</taxon>
        <taxon>Hypocreomycetidae</taxon>
        <taxon>Hypocreales</taxon>
        <taxon>Hypocreales incertae sedis</taxon>
        <taxon>Trichothecium</taxon>
    </lineage>
</organism>
<protein>
    <submittedName>
        <fullName evidence="1">Uncharacterized protein</fullName>
    </submittedName>
</protein>
<evidence type="ECO:0000313" key="2">
    <source>
        <dbReference type="Proteomes" id="UP001163324"/>
    </source>
</evidence>
<name>A0ACC0V4B5_9HYPO</name>
<keyword evidence="2" id="KW-1185">Reference proteome</keyword>
<proteinExistence type="predicted"/>
<accession>A0ACC0V4B5</accession>
<gene>
    <name evidence="1" type="ORF">N3K66_005263</name>
</gene>